<comment type="caution">
    <text evidence="1">The sequence shown here is derived from an EMBL/GenBank/DDBJ whole genome shotgun (WGS) entry which is preliminary data.</text>
</comment>
<evidence type="ECO:0000313" key="1">
    <source>
        <dbReference type="EMBL" id="KAK8546302.1"/>
    </source>
</evidence>
<dbReference type="EMBL" id="JBBPBM010000023">
    <property type="protein sequence ID" value="KAK8546302.1"/>
    <property type="molecule type" value="Genomic_DNA"/>
</dbReference>
<name>A0ABR2DUU1_9ROSI</name>
<keyword evidence="2" id="KW-1185">Reference proteome</keyword>
<dbReference type="Proteomes" id="UP001472677">
    <property type="component" value="Unassembled WGS sequence"/>
</dbReference>
<accession>A0ABR2DUU1</accession>
<sequence>MFGAETSHGLGYSKSSSDLGVTGTGLFSGFFHLLPIWNRDQLPPMETPGIVDSSCRQKAREAVYGCRGGGLTIIRRLKGLRDLKEGAGSVRSGAGSRISEASG</sequence>
<protein>
    <submittedName>
        <fullName evidence="1">Uncharacterized protein</fullName>
    </submittedName>
</protein>
<proteinExistence type="predicted"/>
<evidence type="ECO:0000313" key="2">
    <source>
        <dbReference type="Proteomes" id="UP001472677"/>
    </source>
</evidence>
<reference evidence="1 2" key="1">
    <citation type="journal article" date="2024" name="G3 (Bethesda)">
        <title>Genome assembly of Hibiscus sabdariffa L. provides insights into metabolisms of medicinal natural products.</title>
        <authorList>
            <person name="Kim T."/>
        </authorList>
    </citation>
    <scope>NUCLEOTIDE SEQUENCE [LARGE SCALE GENOMIC DNA]</scope>
    <source>
        <strain evidence="1">TK-2024</strain>
        <tissue evidence="1">Old leaves</tissue>
    </source>
</reference>
<organism evidence="1 2">
    <name type="scientific">Hibiscus sabdariffa</name>
    <name type="common">roselle</name>
    <dbReference type="NCBI Taxonomy" id="183260"/>
    <lineage>
        <taxon>Eukaryota</taxon>
        <taxon>Viridiplantae</taxon>
        <taxon>Streptophyta</taxon>
        <taxon>Embryophyta</taxon>
        <taxon>Tracheophyta</taxon>
        <taxon>Spermatophyta</taxon>
        <taxon>Magnoliopsida</taxon>
        <taxon>eudicotyledons</taxon>
        <taxon>Gunneridae</taxon>
        <taxon>Pentapetalae</taxon>
        <taxon>rosids</taxon>
        <taxon>malvids</taxon>
        <taxon>Malvales</taxon>
        <taxon>Malvaceae</taxon>
        <taxon>Malvoideae</taxon>
        <taxon>Hibiscus</taxon>
    </lineage>
</organism>
<gene>
    <name evidence="1" type="ORF">V6N12_027095</name>
</gene>